<protein>
    <submittedName>
        <fullName evidence="1">Uncharacterized protein</fullName>
    </submittedName>
</protein>
<dbReference type="Proteomes" id="UP000019050">
    <property type="component" value="Unassembled WGS sequence"/>
</dbReference>
<reference evidence="1" key="1">
    <citation type="submission" date="2013-06" db="EMBL/GenBank/DDBJ databases">
        <authorList>
            <person name="Weinstock G."/>
            <person name="Sodergren E."/>
            <person name="Clifton S."/>
            <person name="Fulton L."/>
            <person name="Fulton B."/>
            <person name="Courtney L."/>
            <person name="Fronick C."/>
            <person name="Harrison M."/>
            <person name="Strong C."/>
            <person name="Farmer C."/>
            <person name="Delahaunty K."/>
            <person name="Markovic C."/>
            <person name="Hall O."/>
            <person name="Minx P."/>
            <person name="Tomlinson C."/>
            <person name="Mitreva M."/>
            <person name="Nelson J."/>
            <person name="Hou S."/>
            <person name="Wollam A."/>
            <person name="Pepin K.H."/>
            <person name="Johnson M."/>
            <person name="Bhonagiri V."/>
            <person name="Nash W.E."/>
            <person name="Warren W."/>
            <person name="Chinwalla A."/>
            <person name="Mardis E.R."/>
            <person name="Wilson R.K."/>
        </authorList>
    </citation>
    <scope>NUCLEOTIDE SEQUENCE [LARGE SCALE GENOMIC DNA]</scope>
    <source>
        <strain evidence="1">ATCC 49176</strain>
    </source>
</reference>
<organism evidence="1 2">
    <name type="scientific">Abiotrophia defectiva ATCC 49176</name>
    <dbReference type="NCBI Taxonomy" id="592010"/>
    <lineage>
        <taxon>Bacteria</taxon>
        <taxon>Bacillati</taxon>
        <taxon>Bacillota</taxon>
        <taxon>Bacilli</taxon>
        <taxon>Lactobacillales</taxon>
        <taxon>Aerococcaceae</taxon>
        <taxon>Abiotrophia</taxon>
    </lineage>
</organism>
<gene>
    <name evidence="1" type="ORF">GCWU000182_001678</name>
</gene>
<keyword evidence="2" id="KW-1185">Reference proteome</keyword>
<accession>W1Q1Q7</accession>
<dbReference type="AlphaFoldDB" id="W1Q1Q7"/>
<dbReference type="HOGENOM" id="CLU_3302959_0_0_9"/>
<proteinExistence type="predicted"/>
<name>W1Q1Q7_ABIDE</name>
<evidence type="ECO:0000313" key="2">
    <source>
        <dbReference type="Proteomes" id="UP000019050"/>
    </source>
</evidence>
<evidence type="ECO:0000313" key="1">
    <source>
        <dbReference type="EMBL" id="ESK64946.1"/>
    </source>
</evidence>
<comment type="caution">
    <text evidence="1">The sequence shown here is derived from an EMBL/GenBank/DDBJ whole genome shotgun (WGS) entry which is preliminary data.</text>
</comment>
<dbReference type="EMBL" id="ACIN03000015">
    <property type="protein sequence ID" value="ESK64946.1"/>
    <property type="molecule type" value="Genomic_DNA"/>
</dbReference>
<sequence length="39" mass="4321">MHLLFLIPLLLGLAPNLLDQNFISTSSEQKMLKQPTAPS</sequence>